<accession>A0AB39U5H6</accession>
<evidence type="ECO:0000259" key="7">
    <source>
        <dbReference type="Pfam" id="PF01061"/>
    </source>
</evidence>
<evidence type="ECO:0000256" key="2">
    <source>
        <dbReference type="ARBA" id="ARBA00022692"/>
    </source>
</evidence>
<feature type="transmembrane region" description="Helical" evidence="6">
    <location>
        <begin position="810"/>
        <end position="829"/>
    </location>
</feature>
<feature type="transmembrane region" description="Helical" evidence="6">
    <location>
        <begin position="751"/>
        <end position="774"/>
    </location>
</feature>
<dbReference type="InterPro" id="IPR013525">
    <property type="entry name" value="ABC2_TM"/>
</dbReference>
<feature type="region of interest" description="Disordered" evidence="5">
    <location>
        <begin position="404"/>
        <end position="436"/>
    </location>
</feature>
<feature type="transmembrane region" description="Helical" evidence="6">
    <location>
        <begin position="780"/>
        <end position="803"/>
    </location>
</feature>
<reference evidence="9" key="1">
    <citation type="submission" date="2023-07" db="EMBL/GenBank/DDBJ databases">
        <title>Bifidobacterium aquikefiriaerophilum sp. nov. and Bifidobacterium eccum sp. nov., isolated from water kefir.</title>
        <authorList>
            <person name="Breselge S."/>
            <person name="Bellassi P."/>
            <person name="Barcenilla C."/>
            <person name="Alvarez-Ordonez A."/>
            <person name="Morelli L."/>
            <person name="Cotter P.D."/>
        </authorList>
    </citation>
    <scope>NUCLEOTIDE SEQUENCE</scope>
    <source>
        <strain evidence="9">WK041_4_12</strain>
    </source>
</reference>
<feature type="transmembrane region" description="Helical" evidence="6">
    <location>
        <begin position="21"/>
        <end position="45"/>
    </location>
</feature>
<evidence type="ECO:0000256" key="6">
    <source>
        <dbReference type="SAM" id="Phobius"/>
    </source>
</evidence>
<dbReference type="NCBIfam" id="TIGR03061">
    <property type="entry name" value="pip_yhgE_Nterm"/>
    <property type="match status" value="1"/>
</dbReference>
<evidence type="ECO:0000256" key="1">
    <source>
        <dbReference type="ARBA" id="ARBA00004141"/>
    </source>
</evidence>
<feature type="domain" description="ABC-2 type transporter transmembrane" evidence="7">
    <location>
        <begin position="743"/>
        <end position="855"/>
    </location>
</feature>
<dbReference type="PANTHER" id="PTHR43077">
    <property type="entry name" value="TRANSPORT PERMEASE YVFS-RELATED"/>
    <property type="match status" value="1"/>
</dbReference>
<dbReference type="Pfam" id="PF12698">
    <property type="entry name" value="ABC2_membrane_3"/>
    <property type="match status" value="1"/>
</dbReference>
<dbReference type="InterPro" id="IPR017500">
    <property type="entry name" value="Phage_infect_YhgE_N"/>
</dbReference>
<dbReference type="InterPro" id="IPR051328">
    <property type="entry name" value="T7SS_ABC-Transporter"/>
</dbReference>
<protein>
    <submittedName>
        <fullName evidence="9">YhgE/Pip domain-containing protein</fullName>
    </submittedName>
</protein>
<keyword evidence="4 6" id="KW-0472">Membrane</keyword>
<dbReference type="EMBL" id="CP129674">
    <property type="protein sequence ID" value="XDS44275.1"/>
    <property type="molecule type" value="Genomic_DNA"/>
</dbReference>
<evidence type="ECO:0000259" key="8">
    <source>
        <dbReference type="Pfam" id="PF12698"/>
    </source>
</evidence>
<feature type="transmembrane region" description="Helical" evidence="6">
    <location>
        <begin position="862"/>
        <end position="885"/>
    </location>
</feature>
<sequence>MKSRGNDMLKAEWKSLLSNRFMIIVLVALALVPGLYQLIFLNSMWDVYGRVSDLPVAVVNNDKAVDFSGKSMNLGAQISDSLISEHSMDVHRVDARQASQGMKDGSYYLAITFPADFSANATSLLTDHPKTLQVDYQTSQGHSFTASKLSASAVEALKNKVSRQITQLYVTQVLKEFGATGKALDNAAEGAGTLQTGEKKISSGSSLIAQNLLKLSQGALQFSDGTQQFSVGAQQYVDAVGTADAGAQQLNAGAGKLNAAGGSLAQGAAKLSSGANSLSAGTSSYTSGVTSLAQGAQTLSENGTQLNAGAQRLSSSLAQGGQTLNAGAENLTGGVRKLDAALTQTPEQQKNIETLVNGLPNTYAAITELNERIQQLPDTSKLTALQQERTQDLQELRDVSMQLAQVQSASQSNASSGNAQPNTSQPNVSQSSTLQSLTQRLQTISKKLSENQNEISRLEQGTAAANDNTDADANANAVAQLKKQAQSLSDGSRPVLFGAASALQGTESGLQSAKQAVDTQLAPGATALQSGVKSYTSGANEGVAQLSTGLNSYTAGVNQLNAGAQKLSANSGTLVLGAQGLAGGLQTVNSNLPQLTGGLASLQQGTSTLANGLQTLHAKGSTLTEAAGKLNSASGTIATGSKELSQAQAQVSSGADAVSNGLGTLSGKLSDGSTSIAKVNTTSHAAQAVSAPVTSKHTDHDKVANNGTGMAPYMISVALFVGTLAINMMYDATIARKKPSSGVAWWASKMSVLGIVAIVQAVLVDLVVVKMLGLQPLNQIQFLGIVTLISLMNMSLVTFFNVLLGKVGAFLMMIFLMVQLGASAGTYPIQLSGGFYQAIHPWIPMTYAIDALRESISIGGSIAAPTLMLLAILAVANVLMILVFARRKGMSSVGFERQEELKSTTMRTAAV</sequence>
<dbReference type="GO" id="GO:0140359">
    <property type="term" value="F:ABC-type transporter activity"/>
    <property type="evidence" value="ECO:0007669"/>
    <property type="project" value="InterPro"/>
</dbReference>
<evidence type="ECO:0000313" key="9">
    <source>
        <dbReference type="EMBL" id="XDS44275.1"/>
    </source>
</evidence>
<proteinExistence type="predicted"/>
<feature type="compositionally biased region" description="Low complexity" evidence="5">
    <location>
        <begin position="404"/>
        <end position="420"/>
    </location>
</feature>
<dbReference type="NCBIfam" id="TIGR03062">
    <property type="entry name" value="pip_yhgE_Cterm"/>
    <property type="match status" value="1"/>
</dbReference>
<gene>
    <name evidence="9" type="ORF">QN215_08400</name>
</gene>
<dbReference type="GO" id="GO:0016020">
    <property type="term" value="C:membrane"/>
    <property type="evidence" value="ECO:0007669"/>
    <property type="project" value="UniProtKB-SubCell"/>
</dbReference>
<dbReference type="PANTHER" id="PTHR43077:SF5">
    <property type="entry name" value="PHAGE INFECTION PROTEIN"/>
    <property type="match status" value="1"/>
</dbReference>
<evidence type="ECO:0000256" key="5">
    <source>
        <dbReference type="SAM" id="MobiDB-lite"/>
    </source>
</evidence>
<comment type="subcellular location">
    <subcellularLocation>
        <location evidence="1">Membrane</location>
        <topology evidence="1">Multi-pass membrane protein</topology>
    </subcellularLocation>
</comment>
<dbReference type="AlphaFoldDB" id="A0AB39U5H6"/>
<dbReference type="KEGG" id="baqk:QN215_08400"/>
<dbReference type="Pfam" id="PF01061">
    <property type="entry name" value="ABC2_membrane"/>
    <property type="match status" value="1"/>
</dbReference>
<organism evidence="9">
    <name type="scientific">Bifidobacterium aquikefiricola</name>
    <dbReference type="NCBI Taxonomy" id="3059038"/>
    <lineage>
        <taxon>Bacteria</taxon>
        <taxon>Bacillati</taxon>
        <taxon>Actinomycetota</taxon>
        <taxon>Actinomycetes</taxon>
        <taxon>Bifidobacteriales</taxon>
        <taxon>Bifidobacteriaceae</taxon>
        <taxon>Bifidobacterium</taxon>
    </lineage>
</organism>
<name>A0AB39U5H6_9BIFI</name>
<feature type="transmembrane region" description="Helical" evidence="6">
    <location>
        <begin position="710"/>
        <end position="730"/>
    </location>
</feature>
<dbReference type="Gene3D" id="3.40.1710.10">
    <property type="entry name" value="abc type-2 transporter like domain"/>
    <property type="match status" value="1"/>
</dbReference>
<evidence type="ECO:0000256" key="3">
    <source>
        <dbReference type="ARBA" id="ARBA00022989"/>
    </source>
</evidence>
<dbReference type="Gene3D" id="1.10.287.950">
    <property type="entry name" value="Methyl-accepting chemotaxis protein"/>
    <property type="match status" value="1"/>
</dbReference>
<feature type="domain" description="ABC-2 type transporter transmembrane" evidence="8">
    <location>
        <begin position="21"/>
        <end position="167"/>
    </location>
</feature>
<dbReference type="RefSeq" id="WP_369343867.1">
    <property type="nucleotide sequence ID" value="NZ_CP129674.1"/>
</dbReference>
<keyword evidence="3 6" id="KW-1133">Transmembrane helix</keyword>
<keyword evidence="2 6" id="KW-0812">Transmembrane</keyword>
<evidence type="ECO:0000256" key="4">
    <source>
        <dbReference type="ARBA" id="ARBA00023136"/>
    </source>
</evidence>
<dbReference type="InterPro" id="IPR017501">
    <property type="entry name" value="Phage_infect_YhgE_C"/>
</dbReference>